<dbReference type="Proteomes" id="UP000298030">
    <property type="component" value="Unassembled WGS sequence"/>
</dbReference>
<evidence type="ECO:0000256" key="1">
    <source>
        <dbReference type="SAM" id="SignalP"/>
    </source>
</evidence>
<accession>A0A4Y7RPQ1</accession>
<reference evidence="2 3" key="1">
    <citation type="journal article" date="2019" name="Nat. Ecol. Evol.">
        <title>Megaphylogeny resolves global patterns of mushroom evolution.</title>
        <authorList>
            <person name="Varga T."/>
            <person name="Krizsan K."/>
            <person name="Foldi C."/>
            <person name="Dima B."/>
            <person name="Sanchez-Garcia M."/>
            <person name="Sanchez-Ramirez S."/>
            <person name="Szollosi G.J."/>
            <person name="Szarkandi J.G."/>
            <person name="Papp V."/>
            <person name="Albert L."/>
            <person name="Andreopoulos W."/>
            <person name="Angelini C."/>
            <person name="Antonin V."/>
            <person name="Barry K.W."/>
            <person name="Bougher N.L."/>
            <person name="Buchanan P."/>
            <person name="Buyck B."/>
            <person name="Bense V."/>
            <person name="Catcheside P."/>
            <person name="Chovatia M."/>
            <person name="Cooper J."/>
            <person name="Damon W."/>
            <person name="Desjardin D."/>
            <person name="Finy P."/>
            <person name="Geml J."/>
            <person name="Haridas S."/>
            <person name="Hughes K."/>
            <person name="Justo A."/>
            <person name="Karasinski D."/>
            <person name="Kautmanova I."/>
            <person name="Kiss B."/>
            <person name="Kocsube S."/>
            <person name="Kotiranta H."/>
            <person name="LaButti K.M."/>
            <person name="Lechner B.E."/>
            <person name="Liimatainen K."/>
            <person name="Lipzen A."/>
            <person name="Lukacs Z."/>
            <person name="Mihaltcheva S."/>
            <person name="Morgado L.N."/>
            <person name="Niskanen T."/>
            <person name="Noordeloos M.E."/>
            <person name="Ohm R.A."/>
            <person name="Ortiz-Santana B."/>
            <person name="Ovrebo C."/>
            <person name="Racz N."/>
            <person name="Riley R."/>
            <person name="Savchenko A."/>
            <person name="Shiryaev A."/>
            <person name="Soop K."/>
            <person name="Spirin V."/>
            <person name="Szebenyi C."/>
            <person name="Tomsovsky M."/>
            <person name="Tulloss R.E."/>
            <person name="Uehling J."/>
            <person name="Grigoriev I.V."/>
            <person name="Vagvolgyi C."/>
            <person name="Papp T."/>
            <person name="Martin F.M."/>
            <person name="Miettinen O."/>
            <person name="Hibbett D.S."/>
            <person name="Nagy L.G."/>
        </authorList>
    </citation>
    <scope>NUCLEOTIDE SEQUENCE [LARGE SCALE GENOMIC DNA]</scope>
    <source>
        <strain evidence="2 3">FP101781</strain>
    </source>
</reference>
<keyword evidence="1" id="KW-0732">Signal</keyword>
<organism evidence="2 3">
    <name type="scientific">Coprinellus micaceus</name>
    <name type="common">Glistening ink-cap mushroom</name>
    <name type="synonym">Coprinus micaceus</name>
    <dbReference type="NCBI Taxonomy" id="71717"/>
    <lineage>
        <taxon>Eukaryota</taxon>
        <taxon>Fungi</taxon>
        <taxon>Dikarya</taxon>
        <taxon>Basidiomycota</taxon>
        <taxon>Agaricomycotina</taxon>
        <taxon>Agaricomycetes</taxon>
        <taxon>Agaricomycetidae</taxon>
        <taxon>Agaricales</taxon>
        <taxon>Agaricineae</taxon>
        <taxon>Psathyrellaceae</taxon>
        <taxon>Coprinellus</taxon>
    </lineage>
</organism>
<sequence>MASFGLSLLPFCCPLHPLLGPSGGCMCRRWVCRGGNFQRGGGDHMVTLKMDPASSLLMAGRTTCSLVTCRRIWLSNRYPATSSAARCSMNVECRSKLSFRLPRRIRKGRQEVYGTF</sequence>
<evidence type="ECO:0008006" key="4">
    <source>
        <dbReference type="Google" id="ProtNLM"/>
    </source>
</evidence>
<comment type="caution">
    <text evidence="2">The sequence shown here is derived from an EMBL/GenBank/DDBJ whole genome shotgun (WGS) entry which is preliminary data.</text>
</comment>
<gene>
    <name evidence="2" type="ORF">FA13DRAFT_1012523</name>
</gene>
<name>A0A4Y7RPQ1_COPMI</name>
<feature type="signal peptide" evidence="1">
    <location>
        <begin position="1"/>
        <end position="20"/>
    </location>
</feature>
<proteinExistence type="predicted"/>
<keyword evidence="3" id="KW-1185">Reference proteome</keyword>
<evidence type="ECO:0000313" key="2">
    <source>
        <dbReference type="EMBL" id="TEB10679.1"/>
    </source>
</evidence>
<protein>
    <recommendedName>
        <fullName evidence="4">Secreted protein</fullName>
    </recommendedName>
</protein>
<dbReference type="EMBL" id="QPFP01000463">
    <property type="protein sequence ID" value="TEB10679.1"/>
    <property type="molecule type" value="Genomic_DNA"/>
</dbReference>
<dbReference type="AlphaFoldDB" id="A0A4Y7RPQ1"/>
<evidence type="ECO:0000313" key="3">
    <source>
        <dbReference type="Proteomes" id="UP000298030"/>
    </source>
</evidence>
<feature type="chain" id="PRO_5021328981" description="Secreted protein" evidence="1">
    <location>
        <begin position="21"/>
        <end position="116"/>
    </location>
</feature>